<evidence type="ECO:0000256" key="5">
    <source>
        <dbReference type="RuleBase" id="RU363019"/>
    </source>
</evidence>
<comment type="similarity">
    <text evidence="2 5">Belongs to the cyclophilin-type PPIase family.</text>
</comment>
<evidence type="ECO:0000259" key="6">
    <source>
        <dbReference type="PROSITE" id="PS50072"/>
    </source>
</evidence>
<accession>A0A1G2KQL1</accession>
<dbReference type="PIRSF" id="PIRSF001467">
    <property type="entry name" value="Peptidylpro_ismrse"/>
    <property type="match status" value="1"/>
</dbReference>
<dbReference type="EMBL" id="MHQL01000060">
    <property type="protein sequence ID" value="OHA01554.1"/>
    <property type="molecule type" value="Genomic_DNA"/>
</dbReference>
<dbReference type="InterPro" id="IPR002130">
    <property type="entry name" value="Cyclophilin-type_PPIase_dom"/>
</dbReference>
<comment type="caution">
    <text evidence="7">The sequence shown here is derived from an EMBL/GenBank/DDBJ whole genome shotgun (WGS) entry which is preliminary data.</text>
</comment>
<dbReference type="InterPro" id="IPR029000">
    <property type="entry name" value="Cyclophilin-like_dom_sf"/>
</dbReference>
<protein>
    <recommendedName>
        <fullName evidence="5">Peptidyl-prolyl cis-trans isomerase</fullName>
        <shortName evidence="5">PPIase</shortName>
        <ecNumber evidence="5">5.2.1.8</ecNumber>
    </recommendedName>
</protein>
<dbReference type="CDD" id="cd00317">
    <property type="entry name" value="cyclophilin"/>
    <property type="match status" value="1"/>
</dbReference>
<dbReference type="GO" id="GO:0003755">
    <property type="term" value="F:peptidyl-prolyl cis-trans isomerase activity"/>
    <property type="evidence" value="ECO:0007669"/>
    <property type="project" value="UniProtKB-UniRule"/>
</dbReference>
<dbReference type="Gene3D" id="2.40.100.10">
    <property type="entry name" value="Cyclophilin-like"/>
    <property type="match status" value="1"/>
</dbReference>
<dbReference type="InterPro" id="IPR024936">
    <property type="entry name" value="Cyclophilin-type_PPIase"/>
</dbReference>
<dbReference type="PANTHER" id="PTHR45625">
    <property type="entry name" value="PEPTIDYL-PROLYL CIS-TRANS ISOMERASE-RELATED"/>
    <property type="match status" value="1"/>
</dbReference>
<comment type="function">
    <text evidence="1 5">PPIases accelerate the folding of proteins. It catalyzes the cis-trans isomerization of proline imidic peptide bonds in oligopeptides.</text>
</comment>
<proteinExistence type="inferred from homology"/>
<dbReference type="PROSITE" id="PS00170">
    <property type="entry name" value="CSA_PPIASE_1"/>
    <property type="match status" value="1"/>
</dbReference>
<keyword evidence="4 5" id="KW-0413">Isomerase</keyword>
<dbReference type="Proteomes" id="UP000177811">
    <property type="component" value="Unassembled WGS sequence"/>
</dbReference>
<dbReference type="PROSITE" id="PS50072">
    <property type="entry name" value="CSA_PPIASE_2"/>
    <property type="match status" value="1"/>
</dbReference>
<evidence type="ECO:0000256" key="4">
    <source>
        <dbReference type="ARBA" id="ARBA00023235"/>
    </source>
</evidence>
<organism evidence="7 8">
    <name type="scientific">Candidatus Sungbacteria bacterium RIFCSPHIGHO2_02_FULL_51_29</name>
    <dbReference type="NCBI Taxonomy" id="1802273"/>
    <lineage>
        <taxon>Bacteria</taxon>
        <taxon>Candidatus Sungiibacteriota</taxon>
    </lineage>
</organism>
<evidence type="ECO:0000256" key="3">
    <source>
        <dbReference type="ARBA" id="ARBA00023110"/>
    </source>
</evidence>
<dbReference type="AlphaFoldDB" id="A0A1G2KQL1"/>
<reference evidence="7 8" key="1">
    <citation type="journal article" date="2016" name="Nat. Commun.">
        <title>Thousands of microbial genomes shed light on interconnected biogeochemical processes in an aquifer system.</title>
        <authorList>
            <person name="Anantharaman K."/>
            <person name="Brown C.T."/>
            <person name="Hug L.A."/>
            <person name="Sharon I."/>
            <person name="Castelle C.J."/>
            <person name="Probst A.J."/>
            <person name="Thomas B.C."/>
            <person name="Singh A."/>
            <person name="Wilkins M.J."/>
            <person name="Karaoz U."/>
            <person name="Brodie E.L."/>
            <person name="Williams K.H."/>
            <person name="Hubbard S.S."/>
            <person name="Banfield J.F."/>
        </authorList>
    </citation>
    <scope>NUCLEOTIDE SEQUENCE [LARGE SCALE GENOMIC DNA]</scope>
</reference>
<dbReference type="GO" id="GO:0006457">
    <property type="term" value="P:protein folding"/>
    <property type="evidence" value="ECO:0007669"/>
    <property type="project" value="InterPro"/>
</dbReference>
<evidence type="ECO:0000313" key="7">
    <source>
        <dbReference type="EMBL" id="OHA01554.1"/>
    </source>
</evidence>
<evidence type="ECO:0000256" key="1">
    <source>
        <dbReference type="ARBA" id="ARBA00002388"/>
    </source>
</evidence>
<dbReference type="SUPFAM" id="SSF50891">
    <property type="entry name" value="Cyclophilin-like"/>
    <property type="match status" value="1"/>
</dbReference>
<evidence type="ECO:0000256" key="2">
    <source>
        <dbReference type="ARBA" id="ARBA00007365"/>
    </source>
</evidence>
<dbReference type="Pfam" id="PF00160">
    <property type="entry name" value="Pro_isomerase"/>
    <property type="match status" value="1"/>
</dbReference>
<feature type="domain" description="PPIase cyclophilin-type" evidence="6">
    <location>
        <begin position="11"/>
        <end position="175"/>
    </location>
</feature>
<gene>
    <name evidence="7" type="ORF">A3C16_05240</name>
</gene>
<comment type="catalytic activity">
    <reaction evidence="5">
        <text>[protein]-peptidylproline (omega=180) = [protein]-peptidylproline (omega=0)</text>
        <dbReference type="Rhea" id="RHEA:16237"/>
        <dbReference type="Rhea" id="RHEA-COMP:10747"/>
        <dbReference type="Rhea" id="RHEA-COMP:10748"/>
        <dbReference type="ChEBI" id="CHEBI:83833"/>
        <dbReference type="ChEBI" id="CHEBI:83834"/>
        <dbReference type="EC" id="5.2.1.8"/>
    </reaction>
</comment>
<name>A0A1G2KQL1_9BACT</name>
<dbReference type="PANTHER" id="PTHR45625:SF4">
    <property type="entry name" value="PEPTIDYLPROLYL ISOMERASE DOMAIN AND WD REPEAT-CONTAINING PROTEIN 1"/>
    <property type="match status" value="1"/>
</dbReference>
<evidence type="ECO:0000313" key="8">
    <source>
        <dbReference type="Proteomes" id="UP000177811"/>
    </source>
</evidence>
<dbReference type="InterPro" id="IPR020892">
    <property type="entry name" value="Cyclophilin-type_PPIase_CS"/>
</dbReference>
<dbReference type="InterPro" id="IPR044666">
    <property type="entry name" value="Cyclophilin_A-like"/>
</dbReference>
<dbReference type="PRINTS" id="PR00153">
    <property type="entry name" value="CSAPPISMRASE"/>
</dbReference>
<sequence length="179" mass="19458">MNSSSQTTKNFSHQITLTTNKGIIVFETFDADAPKAVGNFITLAEKKYYDGVIFHRVIKGFMIQGGDPYCAPNISADKGRCGTGGPGYKFEDELDSSTEAGRTGYKKGIVAMANAGPDTNGSQFFIMHQDYPLQYNYTIFGRVVEGQDIVDAIAGVPVGVGDRPREAVLIQSIMVENKQ</sequence>
<dbReference type="EC" id="5.2.1.8" evidence="5"/>
<keyword evidence="3 5" id="KW-0697">Rotamase</keyword>